<dbReference type="InParanoid" id="A0A286USS5"/>
<keyword evidence="2" id="KW-1185">Reference proteome</keyword>
<organism evidence="1 2">
    <name type="scientific">Pyrrhoderma noxium</name>
    <dbReference type="NCBI Taxonomy" id="2282107"/>
    <lineage>
        <taxon>Eukaryota</taxon>
        <taxon>Fungi</taxon>
        <taxon>Dikarya</taxon>
        <taxon>Basidiomycota</taxon>
        <taxon>Agaricomycotina</taxon>
        <taxon>Agaricomycetes</taxon>
        <taxon>Hymenochaetales</taxon>
        <taxon>Hymenochaetaceae</taxon>
        <taxon>Pyrrhoderma</taxon>
    </lineage>
</organism>
<evidence type="ECO:0000313" key="1">
    <source>
        <dbReference type="EMBL" id="PAV22638.1"/>
    </source>
</evidence>
<dbReference type="EMBL" id="NBII01000002">
    <property type="protein sequence ID" value="PAV22638.1"/>
    <property type="molecule type" value="Genomic_DNA"/>
</dbReference>
<proteinExistence type="predicted"/>
<gene>
    <name evidence="1" type="ORF">PNOK_0259500</name>
</gene>
<dbReference type="AlphaFoldDB" id="A0A286USS5"/>
<evidence type="ECO:0000313" key="2">
    <source>
        <dbReference type="Proteomes" id="UP000217199"/>
    </source>
</evidence>
<dbReference type="Proteomes" id="UP000217199">
    <property type="component" value="Unassembled WGS sequence"/>
</dbReference>
<sequence>MYQGALGLDLFPENKAIMEDIPATPHREDYDKLHDYLAELRIIDISDVGTFKETFLFEGSESRESGIIDTKCDVKKAKSHSKATELIEYNDGIAMKIRRRCILIKGLLYCMENTPKKLEQLGIKEEHKECLRDLDKSIPHLFYSKLVSLFASVDVTETKYLEALTGPEPYKDIPRDK</sequence>
<name>A0A286USS5_9AGAM</name>
<accession>A0A286USS5</accession>
<protein>
    <submittedName>
        <fullName evidence="1">Uncharacterized protein</fullName>
    </submittedName>
</protein>
<reference evidence="1 2" key="1">
    <citation type="journal article" date="2017" name="Mol. Ecol.">
        <title>Comparative and population genomic landscape of Phellinus noxius: A hypervariable fungus causing root rot in trees.</title>
        <authorList>
            <person name="Chung C.L."/>
            <person name="Lee T.J."/>
            <person name="Akiba M."/>
            <person name="Lee H.H."/>
            <person name="Kuo T.H."/>
            <person name="Liu D."/>
            <person name="Ke H.M."/>
            <person name="Yokoi T."/>
            <person name="Roa M.B."/>
            <person name="Lu M.J."/>
            <person name="Chang Y.Y."/>
            <person name="Ann P.J."/>
            <person name="Tsai J.N."/>
            <person name="Chen C.Y."/>
            <person name="Tzean S.S."/>
            <person name="Ota Y."/>
            <person name="Hattori T."/>
            <person name="Sahashi N."/>
            <person name="Liou R.F."/>
            <person name="Kikuchi T."/>
            <person name="Tsai I.J."/>
        </authorList>
    </citation>
    <scope>NUCLEOTIDE SEQUENCE [LARGE SCALE GENOMIC DNA]</scope>
    <source>
        <strain evidence="1 2">FFPRI411160</strain>
    </source>
</reference>
<comment type="caution">
    <text evidence="1">The sequence shown here is derived from an EMBL/GenBank/DDBJ whole genome shotgun (WGS) entry which is preliminary data.</text>
</comment>